<protein>
    <submittedName>
        <fullName evidence="2">Uncharacterized protein</fullName>
    </submittedName>
</protein>
<reference evidence="2" key="1">
    <citation type="journal article" date="2023" name="Mol. Ecol. Resour.">
        <title>Chromosome-level genome assembly of a triploid poplar Populus alba 'Berolinensis'.</title>
        <authorList>
            <person name="Chen S."/>
            <person name="Yu Y."/>
            <person name="Wang X."/>
            <person name="Wang S."/>
            <person name="Zhang T."/>
            <person name="Zhou Y."/>
            <person name="He R."/>
            <person name="Meng N."/>
            <person name="Wang Y."/>
            <person name="Liu W."/>
            <person name="Liu Z."/>
            <person name="Liu J."/>
            <person name="Guo Q."/>
            <person name="Huang H."/>
            <person name="Sederoff R.R."/>
            <person name="Wang G."/>
            <person name="Qu G."/>
            <person name="Chen S."/>
        </authorList>
    </citation>
    <scope>NUCLEOTIDE SEQUENCE</scope>
    <source>
        <strain evidence="2">SC-2020</strain>
    </source>
</reference>
<evidence type="ECO:0000256" key="1">
    <source>
        <dbReference type="SAM" id="MobiDB-lite"/>
    </source>
</evidence>
<dbReference type="Proteomes" id="UP001164929">
    <property type="component" value="Chromosome 13"/>
</dbReference>
<dbReference type="EMBL" id="JAQIZT010000013">
    <property type="protein sequence ID" value="KAJ6976109.1"/>
    <property type="molecule type" value="Genomic_DNA"/>
</dbReference>
<sequence length="49" mass="5631">MQPLENEFFCFDLDIPESVGLTAPLPASSSPRLLDLDSLDNRRREKRKL</sequence>
<feature type="compositionally biased region" description="Low complexity" evidence="1">
    <location>
        <begin position="24"/>
        <end position="33"/>
    </location>
</feature>
<dbReference type="AlphaFoldDB" id="A0AAD6M0G4"/>
<comment type="caution">
    <text evidence="2">The sequence shown here is derived from an EMBL/GenBank/DDBJ whole genome shotgun (WGS) entry which is preliminary data.</text>
</comment>
<gene>
    <name evidence="2" type="ORF">NC653_031824</name>
</gene>
<feature type="region of interest" description="Disordered" evidence="1">
    <location>
        <begin position="22"/>
        <end position="49"/>
    </location>
</feature>
<accession>A0AAD6M0G4</accession>
<proteinExistence type="predicted"/>
<keyword evidence="3" id="KW-1185">Reference proteome</keyword>
<evidence type="ECO:0000313" key="3">
    <source>
        <dbReference type="Proteomes" id="UP001164929"/>
    </source>
</evidence>
<evidence type="ECO:0000313" key="2">
    <source>
        <dbReference type="EMBL" id="KAJ6976109.1"/>
    </source>
</evidence>
<organism evidence="2 3">
    <name type="scientific">Populus alba x Populus x berolinensis</name>
    <dbReference type="NCBI Taxonomy" id="444605"/>
    <lineage>
        <taxon>Eukaryota</taxon>
        <taxon>Viridiplantae</taxon>
        <taxon>Streptophyta</taxon>
        <taxon>Embryophyta</taxon>
        <taxon>Tracheophyta</taxon>
        <taxon>Spermatophyta</taxon>
        <taxon>Magnoliopsida</taxon>
        <taxon>eudicotyledons</taxon>
        <taxon>Gunneridae</taxon>
        <taxon>Pentapetalae</taxon>
        <taxon>rosids</taxon>
        <taxon>fabids</taxon>
        <taxon>Malpighiales</taxon>
        <taxon>Salicaceae</taxon>
        <taxon>Saliceae</taxon>
        <taxon>Populus</taxon>
    </lineage>
</organism>
<name>A0AAD6M0G4_9ROSI</name>